<dbReference type="Proteomes" id="UP001165292">
    <property type="component" value="Unassembled WGS sequence"/>
</dbReference>
<proteinExistence type="inferred from homology"/>
<comment type="pathway">
    <text evidence="1">Cofactor biosynthesis; pyrroloquinoline quinone biosynthesis.</text>
</comment>
<comment type="function">
    <text evidence="5">Required for coenzyme pyrroloquinoline quinone (PQQ) biosynthesis. PQQ is probably formed by cross-linking a specific glutamate to a specific tyrosine residue and excising these residues from the peptide.</text>
</comment>
<evidence type="ECO:0000256" key="4">
    <source>
        <dbReference type="ARBA" id="ARBA00022905"/>
    </source>
</evidence>
<evidence type="ECO:0000256" key="3">
    <source>
        <dbReference type="ARBA" id="ARBA00015086"/>
    </source>
</evidence>
<dbReference type="Pfam" id="PF08042">
    <property type="entry name" value="PqqA"/>
    <property type="match status" value="1"/>
</dbReference>
<dbReference type="InterPro" id="IPR011725">
    <property type="entry name" value="PQQ_synth_PqqA"/>
</dbReference>
<dbReference type="RefSeq" id="WP_218565307.1">
    <property type="nucleotide sequence ID" value="NZ_DAMAPE010000003.1"/>
</dbReference>
<reference evidence="7" key="1">
    <citation type="submission" date="2022-06" db="EMBL/GenBank/DDBJ databases">
        <title>Detection of beta-lactamases in bacteria of animal origin.</title>
        <authorList>
            <person name="Mlynarcik P."/>
            <person name="Zdarska V."/>
            <person name="Chudobova H."/>
            <person name="Prochazkova P."/>
            <person name="Hricova K."/>
            <person name="Mezerova K."/>
            <person name="Bardon J."/>
            <person name="Dolejska M."/>
            <person name="Sukkar I."/>
            <person name="Kolar M."/>
        </authorList>
    </citation>
    <scope>NUCLEOTIDE SEQUENCE</scope>
    <source>
        <strain evidence="7">S 300-3</strain>
    </source>
</reference>
<evidence type="ECO:0000313" key="7">
    <source>
        <dbReference type="EMBL" id="MCO7543406.1"/>
    </source>
</evidence>
<evidence type="ECO:0000256" key="5">
    <source>
        <dbReference type="ARBA" id="ARBA00024749"/>
    </source>
</evidence>
<comment type="caution">
    <text evidence="7">The sequence shown here is derived from an EMBL/GenBank/DDBJ whole genome shotgun (WGS) entry which is preliminary data.</text>
</comment>
<dbReference type="NCBIfam" id="TIGR02107">
    <property type="entry name" value="PQQ_syn_pqqA"/>
    <property type="match status" value="1"/>
</dbReference>
<evidence type="ECO:0000256" key="1">
    <source>
        <dbReference type="ARBA" id="ARBA00004886"/>
    </source>
</evidence>
<dbReference type="GO" id="GO:0018189">
    <property type="term" value="P:pyrroloquinoline quinone biosynthetic process"/>
    <property type="evidence" value="ECO:0007669"/>
    <property type="project" value="UniProtKB-KW"/>
</dbReference>
<organism evidence="7 8">
    <name type="scientific">Stutzerimonas nitrititolerans</name>
    <dbReference type="NCBI Taxonomy" id="2482751"/>
    <lineage>
        <taxon>Bacteria</taxon>
        <taxon>Pseudomonadati</taxon>
        <taxon>Pseudomonadota</taxon>
        <taxon>Gammaproteobacteria</taxon>
        <taxon>Pseudomonadales</taxon>
        <taxon>Pseudomonadaceae</taxon>
        <taxon>Stutzerimonas</taxon>
    </lineage>
</organism>
<dbReference type="AlphaFoldDB" id="A0AA41WKE8"/>
<protein>
    <recommendedName>
        <fullName evidence="3">Coenzyme PQQ synthesis protein A</fullName>
    </recommendedName>
    <alternativeName>
        <fullName evidence="6">Pyrroloquinoline quinone biosynthesis protein A</fullName>
    </alternativeName>
</protein>
<gene>
    <name evidence="7" type="primary">pqqA</name>
    <name evidence="7" type="ORF">NJF43_01405</name>
</gene>
<sequence length="89" mass="10503">MTGYAYAQLTRNKNDRAHRKYFRKAKKVLPNARKTDPKVLLVTPLQAPSFEVQHRCSENQPRRNAMQWSDPDFCDLRLGFEVTAYVYVR</sequence>
<evidence type="ECO:0000313" key="8">
    <source>
        <dbReference type="Proteomes" id="UP001165292"/>
    </source>
</evidence>
<keyword evidence="4" id="KW-0884">PQQ biosynthesis</keyword>
<name>A0AA41WKE8_9GAMM</name>
<evidence type="ECO:0000256" key="6">
    <source>
        <dbReference type="ARBA" id="ARBA00030967"/>
    </source>
</evidence>
<evidence type="ECO:0000256" key="2">
    <source>
        <dbReference type="ARBA" id="ARBA00009325"/>
    </source>
</evidence>
<accession>A0AA41WKE8</accession>
<comment type="similarity">
    <text evidence="2">Belongs to the PqqA family.</text>
</comment>
<dbReference type="EMBL" id="JAMYBS010000001">
    <property type="protein sequence ID" value="MCO7543406.1"/>
    <property type="molecule type" value="Genomic_DNA"/>
</dbReference>